<evidence type="ECO:0000256" key="7">
    <source>
        <dbReference type="ARBA" id="ARBA00038938"/>
    </source>
</evidence>
<keyword evidence="3" id="KW-0479">Metal-binding</keyword>
<dbReference type="PROSITE" id="PS00903">
    <property type="entry name" value="CYT_DCMP_DEAMINASES_1"/>
    <property type="match status" value="1"/>
</dbReference>
<dbReference type="GO" id="GO:0004132">
    <property type="term" value="F:dCMP deaminase activity"/>
    <property type="evidence" value="ECO:0007669"/>
    <property type="project" value="UniProtKB-EC"/>
</dbReference>
<dbReference type="PANTHER" id="PTHR11086">
    <property type="entry name" value="DEOXYCYTIDYLATE DEAMINASE-RELATED"/>
    <property type="match status" value="1"/>
</dbReference>
<dbReference type="SUPFAM" id="SSF53927">
    <property type="entry name" value="Cytidine deaminase-like"/>
    <property type="match status" value="1"/>
</dbReference>
<comment type="cofactor">
    <cofactor evidence="1">
        <name>Zn(2+)</name>
        <dbReference type="ChEBI" id="CHEBI:29105"/>
    </cofactor>
</comment>
<dbReference type="FunFam" id="3.40.140.10:FF:000035">
    <property type="entry name" value="dCMP deaminase"/>
    <property type="match status" value="1"/>
</dbReference>
<comment type="similarity">
    <text evidence="2">Belongs to the cytidine and deoxycytidylate deaminase family.</text>
</comment>
<dbReference type="InterPro" id="IPR002125">
    <property type="entry name" value="CMP_dCMP_dom"/>
</dbReference>
<reference evidence="11" key="1">
    <citation type="submission" date="2023-06" db="EMBL/GenBank/DDBJ databases">
        <title>Draft genome of Marssonina rosae.</title>
        <authorList>
            <person name="Cheng Q."/>
        </authorList>
    </citation>
    <scope>NUCLEOTIDE SEQUENCE</scope>
    <source>
        <strain evidence="11">R4</strain>
    </source>
</reference>
<dbReference type="InterPro" id="IPR016193">
    <property type="entry name" value="Cytidine_deaminase-like"/>
</dbReference>
<dbReference type="Gene3D" id="3.40.50.300">
    <property type="entry name" value="P-loop containing nucleotide triphosphate hydrolases"/>
    <property type="match status" value="1"/>
</dbReference>
<proteinExistence type="inferred from homology"/>
<sequence length="372" mass="41469">MLIGLCGAICSGKQTIADYLVQHHGFTQLHLQQELAIGRSLGNLDILQNSRSEEEYLPAKIDGTGPHSHNEHTFTFNTADFLLDFVTKSWQSLWVTTDIHSEGILDKLDRRPFFILVSVDAPIYVRWKRFQERQRLQRSFSPSHESISPGSPGIRSHNSLSLEDFVQESDEHLYNSKNGLLPLISRAAIKLLNTSSDVAHFYARLAGVNLLNNDRLRPTWDQYFMQLASLGAQRSNCMKRRVGCVIVEDKRVISTGYNGTPRGLKNCADGGCPRCNEGQGSGIGLGTCLCLHAEENALLEAGRGRIRKGTILYCDTCPCLTCSIKIAQVGISEVVYSQGYSMDRETADVFKQAGVRLRQFIPPANGMIHLER</sequence>
<evidence type="ECO:0000256" key="3">
    <source>
        <dbReference type="ARBA" id="ARBA00022723"/>
    </source>
</evidence>
<evidence type="ECO:0000313" key="11">
    <source>
        <dbReference type="EMBL" id="KAK2624945.1"/>
    </source>
</evidence>
<evidence type="ECO:0000256" key="5">
    <source>
        <dbReference type="ARBA" id="ARBA00022801"/>
    </source>
</evidence>
<dbReference type="EC" id="3.5.4.12" evidence="7"/>
<keyword evidence="4" id="KW-0545">Nucleotide biosynthesis</keyword>
<protein>
    <recommendedName>
        <fullName evidence="9">Deoxycytidylate deaminase</fullName>
        <ecNumber evidence="7">3.5.4.12</ecNumber>
    </recommendedName>
    <alternativeName>
        <fullName evidence="8">dCMP deaminase</fullName>
    </alternativeName>
</protein>
<organism evidence="11 12">
    <name type="scientific">Diplocarpon rosae</name>
    <dbReference type="NCBI Taxonomy" id="946125"/>
    <lineage>
        <taxon>Eukaryota</taxon>
        <taxon>Fungi</taxon>
        <taxon>Dikarya</taxon>
        <taxon>Ascomycota</taxon>
        <taxon>Pezizomycotina</taxon>
        <taxon>Leotiomycetes</taxon>
        <taxon>Helotiales</taxon>
        <taxon>Drepanopezizaceae</taxon>
        <taxon>Diplocarpon</taxon>
    </lineage>
</organism>
<keyword evidence="5" id="KW-0378">Hydrolase</keyword>
<dbReference type="Gene3D" id="3.40.140.10">
    <property type="entry name" value="Cytidine Deaminase, domain 2"/>
    <property type="match status" value="1"/>
</dbReference>
<evidence type="ECO:0000256" key="8">
    <source>
        <dbReference type="ARBA" id="ARBA00041763"/>
    </source>
</evidence>
<dbReference type="AlphaFoldDB" id="A0AAD9WB45"/>
<dbReference type="EMBL" id="JAUBYV010000008">
    <property type="protein sequence ID" value="KAK2624945.1"/>
    <property type="molecule type" value="Genomic_DNA"/>
</dbReference>
<evidence type="ECO:0000256" key="1">
    <source>
        <dbReference type="ARBA" id="ARBA00001947"/>
    </source>
</evidence>
<dbReference type="CDD" id="cd01286">
    <property type="entry name" value="deoxycytidylate_deaminase"/>
    <property type="match status" value="1"/>
</dbReference>
<dbReference type="InterPro" id="IPR027417">
    <property type="entry name" value="P-loop_NTPase"/>
</dbReference>
<dbReference type="GO" id="GO:0008270">
    <property type="term" value="F:zinc ion binding"/>
    <property type="evidence" value="ECO:0007669"/>
    <property type="project" value="InterPro"/>
</dbReference>
<dbReference type="GO" id="GO:0005737">
    <property type="term" value="C:cytoplasm"/>
    <property type="evidence" value="ECO:0007669"/>
    <property type="project" value="TreeGrafter"/>
</dbReference>
<evidence type="ECO:0000256" key="2">
    <source>
        <dbReference type="ARBA" id="ARBA00006576"/>
    </source>
</evidence>
<evidence type="ECO:0000256" key="9">
    <source>
        <dbReference type="ARBA" id="ARBA00071582"/>
    </source>
</evidence>
<feature type="domain" description="CMP/dCMP-type deaminase" evidence="10">
    <location>
        <begin position="219"/>
        <end position="357"/>
    </location>
</feature>
<comment type="caution">
    <text evidence="11">The sequence shown here is derived from an EMBL/GenBank/DDBJ whole genome shotgun (WGS) entry which is preliminary data.</text>
</comment>
<name>A0AAD9WB45_9HELO</name>
<gene>
    <name evidence="11" type="ORF">QTJ16_005314</name>
</gene>
<dbReference type="SUPFAM" id="SSF52540">
    <property type="entry name" value="P-loop containing nucleoside triphosphate hydrolases"/>
    <property type="match status" value="1"/>
</dbReference>
<evidence type="ECO:0000256" key="6">
    <source>
        <dbReference type="ARBA" id="ARBA00022833"/>
    </source>
</evidence>
<dbReference type="GO" id="GO:0009165">
    <property type="term" value="P:nucleotide biosynthetic process"/>
    <property type="evidence" value="ECO:0007669"/>
    <property type="project" value="UniProtKB-KW"/>
</dbReference>
<evidence type="ECO:0000313" key="12">
    <source>
        <dbReference type="Proteomes" id="UP001285354"/>
    </source>
</evidence>
<keyword evidence="12" id="KW-1185">Reference proteome</keyword>
<evidence type="ECO:0000256" key="4">
    <source>
        <dbReference type="ARBA" id="ARBA00022727"/>
    </source>
</evidence>
<dbReference type="Pfam" id="PF00383">
    <property type="entry name" value="dCMP_cyt_deam_1"/>
    <property type="match status" value="1"/>
</dbReference>
<dbReference type="InterPro" id="IPR015517">
    <property type="entry name" value="dCMP_deaminase-rel"/>
</dbReference>
<dbReference type="Proteomes" id="UP001285354">
    <property type="component" value="Unassembled WGS sequence"/>
</dbReference>
<keyword evidence="6" id="KW-0862">Zinc</keyword>
<dbReference type="InterPro" id="IPR035105">
    <property type="entry name" value="Deoxycytidylate_deaminase_dom"/>
</dbReference>
<accession>A0AAD9WB45</accession>
<dbReference type="PROSITE" id="PS51747">
    <property type="entry name" value="CYT_DCMP_DEAMINASES_2"/>
    <property type="match status" value="1"/>
</dbReference>
<dbReference type="PANTHER" id="PTHR11086:SF18">
    <property type="entry name" value="DEOXYCYTIDYLATE DEAMINASE"/>
    <property type="match status" value="1"/>
</dbReference>
<evidence type="ECO:0000259" key="10">
    <source>
        <dbReference type="PROSITE" id="PS51747"/>
    </source>
</evidence>
<dbReference type="InterPro" id="IPR016192">
    <property type="entry name" value="APOBEC/CMP_deaminase_Zn-bd"/>
</dbReference>